<evidence type="ECO:0000313" key="1">
    <source>
        <dbReference type="EMBL" id="AAA88917.1"/>
    </source>
</evidence>
<dbReference type="AlphaFoldDB" id="Q48574"/>
<organism evidence="1">
    <name type="scientific">Leptospira interrogans serovar Icterohaemorrhagiae</name>
    <dbReference type="NCBI Taxonomy" id="90062"/>
    <lineage>
        <taxon>Bacteria</taxon>
        <taxon>Pseudomonadati</taxon>
        <taxon>Spirochaetota</taxon>
        <taxon>Spirochaetia</taxon>
        <taxon>Leptospirales</taxon>
        <taxon>Leptospiraceae</taxon>
        <taxon>Leptospira</taxon>
    </lineage>
</organism>
<accession>Q48574</accession>
<name>Q48574_LEPIR</name>
<protein>
    <submittedName>
        <fullName evidence="1">ORFC</fullName>
    </submittedName>
</protein>
<dbReference type="EMBL" id="U13012">
    <property type="protein sequence ID" value="AAA88917.1"/>
    <property type="molecule type" value="Genomic_DNA"/>
</dbReference>
<reference evidence="1" key="1">
    <citation type="journal article" date="1995" name="Microbiology">
        <title>IS1500, an IS3-like element from Leptospira interrogans.</title>
        <authorList>
            <person name="Boursaux-Eude C."/>
            <person name="Saint Girons I."/>
            <person name="Zuerner R."/>
        </authorList>
    </citation>
    <scope>NUCLEOTIDE SEQUENCE</scope>
</reference>
<proteinExistence type="predicted"/>
<sequence>MTNEICVYYNKLLYDQKVILRLLEFYKSNYIPFLFSENQRRTRQLRCPNNFPFYYYSFLVYYLTDTFEFRTNNNWILDPNEKLNP</sequence>